<name>A0ACB8XRN3_ARCLA</name>
<gene>
    <name evidence="1" type="ORF">L6452_39046</name>
</gene>
<reference evidence="1 2" key="2">
    <citation type="journal article" date="2022" name="Mol. Ecol. Resour.">
        <title>The genomes of chicory, endive, great burdock and yacon provide insights into Asteraceae paleo-polyploidization history and plant inulin production.</title>
        <authorList>
            <person name="Fan W."/>
            <person name="Wang S."/>
            <person name="Wang H."/>
            <person name="Wang A."/>
            <person name="Jiang F."/>
            <person name="Liu H."/>
            <person name="Zhao H."/>
            <person name="Xu D."/>
            <person name="Zhang Y."/>
        </authorList>
    </citation>
    <scope>NUCLEOTIDE SEQUENCE [LARGE SCALE GENOMIC DNA]</scope>
    <source>
        <strain evidence="2">cv. Niubang</strain>
    </source>
</reference>
<reference evidence="2" key="1">
    <citation type="journal article" date="2022" name="Mol. Ecol. Resour.">
        <title>The genomes of chicory, endive, great burdock and yacon provide insights into Asteraceae palaeo-polyploidization history and plant inulin production.</title>
        <authorList>
            <person name="Fan W."/>
            <person name="Wang S."/>
            <person name="Wang H."/>
            <person name="Wang A."/>
            <person name="Jiang F."/>
            <person name="Liu H."/>
            <person name="Zhao H."/>
            <person name="Xu D."/>
            <person name="Zhang Y."/>
        </authorList>
    </citation>
    <scope>NUCLEOTIDE SEQUENCE [LARGE SCALE GENOMIC DNA]</scope>
    <source>
        <strain evidence="2">cv. Niubang</strain>
    </source>
</reference>
<organism evidence="1 2">
    <name type="scientific">Arctium lappa</name>
    <name type="common">Greater burdock</name>
    <name type="synonym">Lappa major</name>
    <dbReference type="NCBI Taxonomy" id="4217"/>
    <lineage>
        <taxon>Eukaryota</taxon>
        <taxon>Viridiplantae</taxon>
        <taxon>Streptophyta</taxon>
        <taxon>Embryophyta</taxon>
        <taxon>Tracheophyta</taxon>
        <taxon>Spermatophyta</taxon>
        <taxon>Magnoliopsida</taxon>
        <taxon>eudicotyledons</taxon>
        <taxon>Gunneridae</taxon>
        <taxon>Pentapetalae</taxon>
        <taxon>asterids</taxon>
        <taxon>campanulids</taxon>
        <taxon>Asterales</taxon>
        <taxon>Asteraceae</taxon>
        <taxon>Carduoideae</taxon>
        <taxon>Cardueae</taxon>
        <taxon>Arctiinae</taxon>
        <taxon>Arctium</taxon>
    </lineage>
</organism>
<evidence type="ECO:0000313" key="2">
    <source>
        <dbReference type="Proteomes" id="UP001055879"/>
    </source>
</evidence>
<protein>
    <submittedName>
        <fullName evidence="1">Uncharacterized protein</fullName>
    </submittedName>
</protein>
<accession>A0ACB8XRN3</accession>
<comment type="caution">
    <text evidence="1">The sequence shown here is derived from an EMBL/GenBank/DDBJ whole genome shotgun (WGS) entry which is preliminary data.</text>
</comment>
<dbReference type="EMBL" id="CM042061">
    <property type="protein sequence ID" value="KAI3672942.1"/>
    <property type="molecule type" value="Genomic_DNA"/>
</dbReference>
<keyword evidence="2" id="KW-1185">Reference proteome</keyword>
<evidence type="ECO:0000313" key="1">
    <source>
        <dbReference type="EMBL" id="KAI3672942.1"/>
    </source>
</evidence>
<dbReference type="Proteomes" id="UP001055879">
    <property type="component" value="Linkage Group LG15"/>
</dbReference>
<proteinExistence type="predicted"/>
<sequence length="75" mass="8259">MEKHRFRIATLDLNRFALAASVVLALYDSSDVFLEVGKMSKSNGAKALSAFRNVKMIVECLADELINVAKGLSNR</sequence>